<dbReference type="InterPro" id="IPR013114">
    <property type="entry name" value="FabA_FabZ"/>
</dbReference>
<evidence type="ECO:0000256" key="1">
    <source>
        <dbReference type="ARBA" id="ARBA00009174"/>
    </source>
</evidence>
<dbReference type="EC" id="4.2.1.-" evidence="3"/>
<gene>
    <name evidence="3" type="primary">fabZ</name>
    <name evidence="3" type="ORF">LMUR_11927</name>
</gene>
<evidence type="ECO:0000313" key="4">
    <source>
        <dbReference type="Proteomes" id="UP000019251"/>
    </source>
</evidence>
<evidence type="ECO:0000313" key="3">
    <source>
        <dbReference type="EMBL" id="EUJ26796.1"/>
    </source>
</evidence>
<dbReference type="GO" id="GO:0016829">
    <property type="term" value="F:lyase activity"/>
    <property type="evidence" value="ECO:0007669"/>
    <property type="project" value="UniProtKB-KW"/>
</dbReference>
<reference evidence="3 4" key="1">
    <citation type="submission" date="2012-12" db="EMBL/GenBank/DDBJ databases">
        <title>Novel taxa of Listeriaceae from agricultural environments in the United States.</title>
        <authorList>
            <person name="den Bakker H.C."/>
            <person name="Allred A."/>
            <person name="Warchocki S."/>
            <person name="Wright E.M."/>
            <person name="Burrell A."/>
            <person name="Nightingale K.K."/>
            <person name="Kephart D."/>
            <person name="Wiedmann M."/>
        </authorList>
    </citation>
    <scope>NUCLEOTIDE SEQUENCE [LARGE SCALE GENOMIC DNA]</scope>
    <source>
        <strain evidence="3 4">FSL F6-1183</strain>
    </source>
</reference>
<evidence type="ECO:0000256" key="2">
    <source>
        <dbReference type="ARBA" id="ARBA00023239"/>
    </source>
</evidence>
<keyword evidence="2 3" id="KW-0456">Lyase</keyword>
<sequence length="147" mass="17012">MFLSYHEVGEILPQKNPFRFIDTVNSFDCKSKRIVCKKLFLENEFFFEGHFPEAPITPGVLIIESMAQSAILLENLLKKREIKFEKVYLSKVIDAVFKKSIKPNTLIYIETYLNRTVTNFHFVSSKVYNEENDIIAKATLIVSIKGV</sequence>
<accession>A0A829R534</accession>
<protein>
    <submittedName>
        <fullName evidence="3">(3R)-hydroxymyristoyl-ACP dehydratase</fullName>
        <ecNumber evidence="3">4.2.1.-</ecNumber>
    </submittedName>
</protein>
<dbReference type="Proteomes" id="UP000019251">
    <property type="component" value="Unassembled WGS sequence"/>
</dbReference>
<dbReference type="Pfam" id="PF07977">
    <property type="entry name" value="FabA"/>
    <property type="match status" value="1"/>
</dbReference>
<dbReference type="PANTHER" id="PTHR30272">
    <property type="entry name" value="3-HYDROXYACYL-[ACYL-CARRIER-PROTEIN] DEHYDRATASE"/>
    <property type="match status" value="1"/>
</dbReference>
<dbReference type="InterPro" id="IPR029069">
    <property type="entry name" value="HotDog_dom_sf"/>
</dbReference>
<dbReference type="Gene3D" id="3.10.129.10">
    <property type="entry name" value="Hotdog Thioesterase"/>
    <property type="match status" value="1"/>
</dbReference>
<dbReference type="EMBL" id="AODG01000014">
    <property type="protein sequence ID" value="EUJ26796.1"/>
    <property type="molecule type" value="Genomic_DNA"/>
</dbReference>
<name>A0A829R534_LISGR</name>
<organism evidence="3 4">
    <name type="scientific">Listeria grayi FSL F6-1183</name>
    <dbReference type="NCBI Taxonomy" id="1265827"/>
    <lineage>
        <taxon>Bacteria</taxon>
        <taxon>Bacillati</taxon>
        <taxon>Bacillota</taxon>
        <taxon>Bacilli</taxon>
        <taxon>Bacillales</taxon>
        <taxon>Listeriaceae</taxon>
        <taxon>Listeria</taxon>
    </lineage>
</organism>
<comment type="caution">
    <text evidence="3">The sequence shown here is derived from an EMBL/GenBank/DDBJ whole genome shotgun (WGS) entry which is preliminary data.</text>
</comment>
<dbReference type="AlphaFoldDB" id="A0A829R534"/>
<proteinExistence type="inferred from homology"/>
<comment type="similarity">
    <text evidence="1">Belongs to the thioester dehydratase family. FabZ subfamily.</text>
</comment>
<dbReference type="PANTHER" id="PTHR30272:SF1">
    <property type="entry name" value="3-HYDROXYACYL-[ACYL-CARRIER-PROTEIN] DEHYDRATASE"/>
    <property type="match status" value="1"/>
</dbReference>
<dbReference type="RefSeq" id="WP_036107342.1">
    <property type="nucleotide sequence ID" value="NZ_AODG01000014.1"/>
</dbReference>
<dbReference type="SUPFAM" id="SSF54637">
    <property type="entry name" value="Thioesterase/thiol ester dehydrase-isomerase"/>
    <property type="match status" value="1"/>
</dbReference>